<dbReference type="InterPro" id="IPR014710">
    <property type="entry name" value="RmlC-like_jellyroll"/>
</dbReference>
<comment type="caution">
    <text evidence="2">The sequence shown here is derived from an EMBL/GenBank/DDBJ whole genome shotgun (WGS) entry which is preliminary data.</text>
</comment>
<evidence type="ECO:0000313" key="3">
    <source>
        <dbReference type="Proteomes" id="UP001155241"/>
    </source>
</evidence>
<keyword evidence="3" id="KW-1185">Reference proteome</keyword>
<sequence length="108" mass="11957">MSDPLSYEVEDWQIVSLVPGLRVVTFTLSEGQCVPWHIHTEITDKFFCLEGTLEVEHPKGMPSAELTVGQTYEVLAGVPHRAKGKDGGRVRFLIVQGVGTYNFVPVDV</sequence>
<dbReference type="Gene3D" id="2.60.120.10">
    <property type="entry name" value="Jelly Rolls"/>
    <property type="match status" value="1"/>
</dbReference>
<evidence type="ECO:0000313" key="2">
    <source>
        <dbReference type="EMBL" id="MCO6046598.1"/>
    </source>
</evidence>
<dbReference type="InterPro" id="IPR011051">
    <property type="entry name" value="RmlC_Cupin_sf"/>
</dbReference>
<protein>
    <submittedName>
        <fullName evidence="2">Cupin domain-containing protein</fullName>
    </submittedName>
</protein>
<name>A0A9X2FEB5_9BACT</name>
<feature type="domain" description="Cupin type-2" evidence="1">
    <location>
        <begin position="26"/>
        <end position="95"/>
    </location>
</feature>
<evidence type="ECO:0000259" key="1">
    <source>
        <dbReference type="Pfam" id="PF07883"/>
    </source>
</evidence>
<dbReference type="InterPro" id="IPR013096">
    <property type="entry name" value="Cupin_2"/>
</dbReference>
<dbReference type="AlphaFoldDB" id="A0A9X2FEB5"/>
<organism evidence="2 3">
    <name type="scientific">Aeoliella straminimaris</name>
    <dbReference type="NCBI Taxonomy" id="2954799"/>
    <lineage>
        <taxon>Bacteria</taxon>
        <taxon>Pseudomonadati</taxon>
        <taxon>Planctomycetota</taxon>
        <taxon>Planctomycetia</taxon>
        <taxon>Pirellulales</taxon>
        <taxon>Lacipirellulaceae</taxon>
        <taxon>Aeoliella</taxon>
    </lineage>
</organism>
<dbReference type="EMBL" id="JAMXLR010000076">
    <property type="protein sequence ID" value="MCO6046598.1"/>
    <property type="molecule type" value="Genomic_DNA"/>
</dbReference>
<dbReference type="SUPFAM" id="SSF51182">
    <property type="entry name" value="RmlC-like cupins"/>
    <property type="match status" value="1"/>
</dbReference>
<dbReference type="Proteomes" id="UP001155241">
    <property type="component" value="Unassembled WGS sequence"/>
</dbReference>
<dbReference type="Pfam" id="PF07883">
    <property type="entry name" value="Cupin_2"/>
    <property type="match status" value="1"/>
</dbReference>
<proteinExistence type="predicted"/>
<dbReference type="RefSeq" id="WP_252854712.1">
    <property type="nucleotide sequence ID" value="NZ_JAMXLR010000076.1"/>
</dbReference>
<gene>
    <name evidence="2" type="ORF">NG895_22090</name>
</gene>
<reference evidence="2" key="1">
    <citation type="submission" date="2022-06" db="EMBL/GenBank/DDBJ databases">
        <title>Aeoliella straminimaris, a novel planctomycete from sediments.</title>
        <authorList>
            <person name="Vitorino I.R."/>
            <person name="Lage O.M."/>
        </authorList>
    </citation>
    <scope>NUCLEOTIDE SEQUENCE</scope>
    <source>
        <strain evidence="2">ICT_H6.2</strain>
    </source>
</reference>
<accession>A0A9X2FEB5</accession>